<sequence length="401" mass="42361">MFRSTHPRRRAAAALVTAVVGAVVALSAPSAHAETFSSPATGTHSVIGSILNHYRAHGGPAGRLGYPLTDELATPRVYGRFNAFQGGSIYWTPGTGAHAVWGAILGRWAAMGWEGGRLGFPTTDELPTPTKYGRFNHFQRGSIYWTPQTGAQPIYGAIRTRWASMGWENSALGFPVTGEFAIPGGRAQDFQHGSIRWFPNAGTQVVGAPSLGVAPPGTQVVTVAAPAAGSTTATLTAWERVGDGWRVAVGPVTARIGSAGVGAASEGSTRTPAGTFRLTEAFGRAGNPGTALPYRRVDGDDWWVSDVDSPRYNRYAQCAPGTCDFDERTGENLYAQGPVYDQAVVIDYNREGRRGAGSAFFLHISNGQATAGCVAIDRAALERLMRWLQPGAQPVIAMGVG</sequence>
<dbReference type="InterPro" id="IPR005490">
    <property type="entry name" value="LD_TPept_cat_dom"/>
</dbReference>
<evidence type="ECO:0000313" key="4">
    <source>
        <dbReference type="EMBL" id="MDT0277366.1"/>
    </source>
</evidence>
<gene>
    <name evidence="4" type="ORF">RM425_15795</name>
</gene>
<keyword evidence="1" id="KW-0573">Peptidoglycan synthesis</keyword>
<evidence type="ECO:0000259" key="3">
    <source>
        <dbReference type="PROSITE" id="PS52029"/>
    </source>
</evidence>
<protein>
    <submittedName>
        <fullName evidence="4">L,D-transpeptidase family protein</fullName>
    </submittedName>
</protein>
<keyword evidence="5" id="KW-1185">Reference proteome</keyword>
<dbReference type="PROSITE" id="PS52029">
    <property type="entry name" value="LD_TPASE"/>
    <property type="match status" value="1"/>
</dbReference>
<dbReference type="InterPro" id="IPR013207">
    <property type="entry name" value="LGFP"/>
</dbReference>
<feature type="active site" description="Nucleophile" evidence="1">
    <location>
        <position position="373"/>
    </location>
</feature>
<feature type="domain" description="L,D-TPase catalytic" evidence="3">
    <location>
        <begin position="224"/>
        <end position="398"/>
    </location>
</feature>
<accession>A0ABU2KB09</accession>
<comment type="pathway">
    <text evidence="1">Cell wall biogenesis; peptidoglycan biosynthesis.</text>
</comment>
<feature type="active site" description="Proton donor/acceptor" evidence="1">
    <location>
        <position position="363"/>
    </location>
</feature>
<reference evidence="5" key="1">
    <citation type="submission" date="2023-07" db="EMBL/GenBank/DDBJ databases">
        <title>30 novel species of actinomycetes from the DSMZ collection.</title>
        <authorList>
            <person name="Nouioui I."/>
        </authorList>
    </citation>
    <scope>NUCLEOTIDE SEQUENCE [LARGE SCALE GENOMIC DNA]</scope>
    <source>
        <strain evidence="5">DSM 46792</strain>
    </source>
</reference>
<evidence type="ECO:0000313" key="5">
    <source>
        <dbReference type="Proteomes" id="UP001183222"/>
    </source>
</evidence>
<keyword evidence="2" id="KW-0732">Signal</keyword>
<keyword evidence="1" id="KW-0961">Cell wall biogenesis/degradation</keyword>
<evidence type="ECO:0000256" key="2">
    <source>
        <dbReference type="SAM" id="SignalP"/>
    </source>
</evidence>
<feature type="chain" id="PRO_5047336662" evidence="2">
    <location>
        <begin position="34"/>
        <end position="401"/>
    </location>
</feature>
<dbReference type="PANTHER" id="PTHR38589:SF1">
    <property type="entry name" value="BLR0621 PROTEIN"/>
    <property type="match status" value="1"/>
</dbReference>
<dbReference type="Proteomes" id="UP001183222">
    <property type="component" value="Unassembled WGS sequence"/>
</dbReference>
<dbReference type="Pfam" id="PF03734">
    <property type="entry name" value="YkuD"/>
    <property type="match status" value="1"/>
</dbReference>
<dbReference type="Pfam" id="PF08310">
    <property type="entry name" value="LGFP"/>
    <property type="match status" value="3"/>
</dbReference>
<proteinExistence type="predicted"/>
<dbReference type="RefSeq" id="WP_311346173.1">
    <property type="nucleotide sequence ID" value="NZ_JAVREI010000012.1"/>
</dbReference>
<comment type="caution">
    <text evidence="4">The sequence shown here is derived from an EMBL/GenBank/DDBJ whole genome shotgun (WGS) entry which is preliminary data.</text>
</comment>
<evidence type="ECO:0000256" key="1">
    <source>
        <dbReference type="PROSITE-ProRule" id="PRU01373"/>
    </source>
</evidence>
<dbReference type="EMBL" id="JAVREI010000012">
    <property type="protein sequence ID" value="MDT0277366.1"/>
    <property type="molecule type" value="Genomic_DNA"/>
</dbReference>
<organism evidence="4 5">
    <name type="scientific">Blastococcus goldschmidtiae</name>
    <dbReference type="NCBI Taxonomy" id="3075546"/>
    <lineage>
        <taxon>Bacteria</taxon>
        <taxon>Bacillati</taxon>
        <taxon>Actinomycetota</taxon>
        <taxon>Actinomycetes</taxon>
        <taxon>Geodermatophilales</taxon>
        <taxon>Geodermatophilaceae</taxon>
        <taxon>Blastococcus</taxon>
    </lineage>
</organism>
<name>A0ABU2KB09_9ACTN</name>
<keyword evidence="1" id="KW-0133">Cell shape</keyword>
<dbReference type="PANTHER" id="PTHR38589">
    <property type="entry name" value="BLR0621 PROTEIN"/>
    <property type="match status" value="1"/>
</dbReference>
<feature type="signal peptide" evidence="2">
    <location>
        <begin position="1"/>
        <end position="33"/>
    </location>
</feature>